<dbReference type="AlphaFoldDB" id="A0A9N9LVW0"/>
<accession>A0A9N9LVW0</accession>
<gene>
    <name evidence="4" type="ORF">HYALB_00010655</name>
</gene>
<evidence type="ECO:0000313" key="5">
    <source>
        <dbReference type="Proteomes" id="UP000701801"/>
    </source>
</evidence>
<evidence type="ECO:0000313" key="4">
    <source>
        <dbReference type="EMBL" id="CAG8979462.1"/>
    </source>
</evidence>
<dbReference type="GO" id="GO:0046872">
    <property type="term" value="F:metal ion binding"/>
    <property type="evidence" value="ECO:0007669"/>
    <property type="project" value="UniProtKB-KW"/>
</dbReference>
<dbReference type="InterPro" id="IPR002227">
    <property type="entry name" value="Tyrosinase_Cu-bd"/>
</dbReference>
<feature type="signal peptide" evidence="2">
    <location>
        <begin position="1"/>
        <end position="26"/>
    </location>
</feature>
<dbReference type="Gene3D" id="1.10.1280.10">
    <property type="entry name" value="Di-copper center containing domain from catechol oxidase"/>
    <property type="match status" value="1"/>
</dbReference>
<dbReference type="PANTHER" id="PTHR11474">
    <property type="entry name" value="TYROSINASE FAMILY MEMBER"/>
    <property type="match status" value="1"/>
</dbReference>
<dbReference type="InterPro" id="IPR008922">
    <property type="entry name" value="Di-copper_centre_dom_sf"/>
</dbReference>
<organism evidence="4 5">
    <name type="scientific">Hymenoscyphus albidus</name>
    <dbReference type="NCBI Taxonomy" id="595503"/>
    <lineage>
        <taxon>Eukaryota</taxon>
        <taxon>Fungi</taxon>
        <taxon>Dikarya</taxon>
        <taxon>Ascomycota</taxon>
        <taxon>Pezizomycotina</taxon>
        <taxon>Leotiomycetes</taxon>
        <taxon>Helotiales</taxon>
        <taxon>Helotiaceae</taxon>
        <taxon>Hymenoscyphus</taxon>
    </lineage>
</organism>
<dbReference type="GO" id="GO:0016491">
    <property type="term" value="F:oxidoreductase activity"/>
    <property type="evidence" value="ECO:0007669"/>
    <property type="project" value="InterPro"/>
</dbReference>
<keyword evidence="2" id="KW-0732">Signal</keyword>
<dbReference type="Pfam" id="PF00264">
    <property type="entry name" value="Tyrosinase"/>
    <property type="match status" value="1"/>
</dbReference>
<dbReference type="PANTHER" id="PTHR11474:SF127">
    <property type="entry name" value="TYROSINASE COPPER-BINDING DOMAIN-CONTAINING PROTEIN"/>
    <property type="match status" value="1"/>
</dbReference>
<name>A0A9N9LVW0_9HELO</name>
<evidence type="ECO:0000256" key="2">
    <source>
        <dbReference type="SAM" id="SignalP"/>
    </source>
</evidence>
<protein>
    <recommendedName>
        <fullName evidence="3">Tyrosinase copper-binding domain-containing protein</fullName>
    </recommendedName>
</protein>
<dbReference type="InterPro" id="IPR050316">
    <property type="entry name" value="Tyrosinase/Hemocyanin"/>
</dbReference>
<reference evidence="4" key="1">
    <citation type="submission" date="2021-07" db="EMBL/GenBank/DDBJ databases">
        <authorList>
            <person name="Durling M."/>
        </authorList>
    </citation>
    <scope>NUCLEOTIDE SEQUENCE</scope>
</reference>
<dbReference type="SUPFAM" id="SSF48056">
    <property type="entry name" value="Di-copper centre-containing domain"/>
    <property type="match status" value="1"/>
</dbReference>
<proteinExistence type="predicted"/>
<dbReference type="Proteomes" id="UP000701801">
    <property type="component" value="Unassembled WGS sequence"/>
</dbReference>
<comment type="caution">
    <text evidence="4">The sequence shown here is derived from an EMBL/GenBank/DDBJ whole genome shotgun (WGS) entry which is preliminary data.</text>
</comment>
<feature type="chain" id="PRO_5040453810" description="Tyrosinase copper-binding domain-containing protein" evidence="2">
    <location>
        <begin position="27"/>
        <end position="333"/>
    </location>
</feature>
<evidence type="ECO:0000259" key="3">
    <source>
        <dbReference type="PROSITE" id="PS00498"/>
    </source>
</evidence>
<keyword evidence="5" id="KW-1185">Reference proteome</keyword>
<dbReference type="OrthoDB" id="6132182at2759"/>
<dbReference type="PRINTS" id="PR00092">
    <property type="entry name" value="TYROSINASE"/>
</dbReference>
<feature type="domain" description="Tyrosinase copper-binding" evidence="3">
    <location>
        <begin position="255"/>
        <end position="266"/>
    </location>
</feature>
<dbReference type="EMBL" id="CAJVRM010000314">
    <property type="protein sequence ID" value="CAG8979462.1"/>
    <property type="molecule type" value="Genomic_DNA"/>
</dbReference>
<evidence type="ECO:0000256" key="1">
    <source>
        <dbReference type="ARBA" id="ARBA00022723"/>
    </source>
</evidence>
<dbReference type="PROSITE" id="PS00498">
    <property type="entry name" value="TYROSINASE_2"/>
    <property type="match status" value="1"/>
</dbReference>
<sequence>MRFHVNTKLLTLRAVTFLLFCAPSLSLSPRQNQPKCENPVVRKEWNKLSPEERDSYIKAVSCLTTKPSKIKLPTTLYDDFTWVHQQIFDEVHIGSNRVLAQFLPWHRYFGLIYETALKDCGYIGALPYWDWTLYTSDPIHSPILTAPPIGLGPDGTTSRSCVYNPNLPPKCVASGPFAGLRPMYSTGGTRAHSLHRCYTCSSPTMLSHQYTPGVVNRIQDIRGFADFGPALFSGPHQAIHEAVGGDFPRVFSPNDPLFFPHHAQIDRLWWKWQQTDLEHRLFQYEGFSQPLSENRLSGARTSDRVRMLGLAMDLNVIDLMDTQNGRLCYIYED</sequence>
<keyword evidence="1" id="KW-0479">Metal-binding</keyword>